<accession>A0AAC9IG13</accession>
<dbReference type="InterPro" id="IPR003959">
    <property type="entry name" value="ATPase_AAA_core"/>
</dbReference>
<name>A0AAC9IG13_9BACI</name>
<dbReference type="Gene3D" id="3.40.50.300">
    <property type="entry name" value="P-loop containing nucleotide triphosphate hydrolases"/>
    <property type="match status" value="2"/>
</dbReference>
<sequence>MITYCELTNFKNYAYKKIELAHFSLIVGQNNSGKSTILHAILLAHEIIKHSLQKKSKLELVNTTLTFDDLKIIPLSNVDAIWKDNKFTQSNEAKIKLYFEDEYIECALRKGKNGNVAVRFETSENLKSEVLESFANSKNPSTLLVPGLAGILSKENYVGRYARTKSITVGDANLVLRNIVVSLGLNQEKKDEFNELVDKLKFIFPNITNLRVGYNEDTDEYLSVEVEKSNEGIYFDIVTTGTGFLQTLQILSYIFEYNPKILLLDEPDSHLHADNQLKLLQTLKELSEEREFQVIISSHSREFLQNTSPNSIIWLNSNQEVQIDGTDATMVQAYIDLGGLDKLDKLRINPKSKNLLSEDEDLTLWKCILREKYGDDFESKVLVNTFKGKSNKVGLFLASEFYKKHFPNSKVAFVIDRDFDTEDYLVEYCNEANKYNLTPFVLNVHEVENLLIKPKVLTAALKSLDLELTEEDIIKILKYILEETESVHLDKQMDKLSQLNPKWGPSKCLNESKQILEKKKQNIKEYLKWARGKPIIKKVRSFIKAKYGISLTDSILAKALVETNVSDIKSIFEWIES</sequence>
<dbReference type="Pfam" id="PF13304">
    <property type="entry name" value="AAA_21"/>
    <property type="match status" value="1"/>
</dbReference>
<dbReference type="PANTHER" id="PTHR43581">
    <property type="entry name" value="ATP/GTP PHOSPHATASE"/>
    <property type="match status" value="1"/>
</dbReference>
<dbReference type="PANTHER" id="PTHR43581:SF4">
    <property type="entry name" value="ATP_GTP PHOSPHATASE"/>
    <property type="match status" value="1"/>
</dbReference>
<dbReference type="AlphaFoldDB" id="A0AAC9IG13"/>
<dbReference type="InterPro" id="IPR003593">
    <property type="entry name" value="AAA+_ATPase"/>
</dbReference>
<protein>
    <recommendedName>
        <fullName evidence="1">AAA+ ATPase domain-containing protein</fullName>
    </recommendedName>
</protein>
<dbReference type="GO" id="GO:0016887">
    <property type="term" value="F:ATP hydrolysis activity"/>
    <property type="evidence" value="ECO:0007669"/>
    <property type="project" value="InterPro"/>
</dbReference>
<dbReference type="SUPFAM" id="SSF52540">
    <property type="entry name" value="P-loop containing nucleoside triphosphate hydrolases"/>
    <property type="match status" value="1"/>
</dbReference>
<evidence type="ECO:0000313" key="3">
    <source>
        <dbReference type="Proteomes" id="UP000177709"/>
    </source>
</evidence>
<dbReference type="SMART" id="SM00382">
    <property type="entry name" value="AAA"/>
    <property type="match status" value="1"/>
</dbReference>
<dbReference type="EMBL" id="CP017786">
    <property type="protein sequence ID" value="AOZ88737.1"/>
    <property type="molecule type" value="Genomic_DNA"/>
</dbReference>
<dbReference type="CDD" id="cd00267">
    <property type="entry name" value="ABC_ATPase"/>
    <property type="match status" value="1"/>
</dbReference>
<organism evidence="2 3">
    <name type="scientific">Bacillus xiamenensis</name>
    <dbReference type="NCBI Taxonomy" id="1178537"/>
    <lineage>
        <taxon>Bacteria</taxon>
        <taxon>Bacillati</taxon>
        <taxon>Bacillota</taxon>
        <taxon>Bacilli</taxon>
        <taxon>Bacillales</taxon>
        <taxon>Bacillaceae</taxon>
        <taxon>Bacillus</taxon>
    </lineage>
</organism>
<dbReference type="InterPro" id="IPR027417">
    <property type="entry name" value="P-loop_NTPase"/>
</dbReference>
<evidence type="ECO:0000313" key="2">
    <source>
        <dbReference type="EMBL" id="AOZ88737.1"/>
    </source>
</evidence>
<feature type="domain" description="AAA+ ATPase" evidence="1">
    <location>
        <begin position="20"/>
        <end position="318"/>
    </location>
</feature>
<dbReference type="InterPro" id="IPR051396">
    <property type="entry name" value="Bact_Antivir_Def_Nuclease"/>
</dbReference>
<dbReference type="GO" id="GO:0005524">
    <property type="term" value="F:ATP binding"/>
    <property type="evidence" value="ECO:0007669"/>
    <property type="project" value="InterPro"/>
</dbReference>
<dbReference type="KEGG" id="bxi:BK049_08640"/>
<gene>
    <name evidence="2" type="ORF">BK049_08640</name>
</gene>
<reference evidence="2 3" key="1">
    <citation type="submission" date="2016-10" db="EMBL/GenBank/DDBJ databases">
        <title>Whole genome sequence of hyper active fibrinolysis bacterium Bacillus pumilus strain VV3 isolated from fermented rice.</title>
        <authorList>
            <person name="Mariadas V.A."/>
            <person name="Vijayaraghavan P."/>
            <person name="Dhandapani V."/>
        </authorList>
    </citation>
    <scope>NUCLEOTIDE SEQUENCE [LARGE SCALE GENOMIC DNA]</scope>
    <source>
        <strain evidence="2 3">VV3</strain>
    </source>
</reference>
<evidence type="ECO:0000259" key="1">
    <source>
        <dbReference type="SMART" id="SM00382"/>
    </source>
</evidence>
<dbReference type="Proteomes" id="UP000177709">
    <property type="component" value="Chromosome"/>
</dbReference>
<proteinExistence type="predicted"/>